<proteinExistence type="predicted"/>
<keyword evidence="2" id="KW-1185">Reference proteome</keyword>
<protein>
    <submittedName>
        <fullName evidence="1">Uncharacterized protein</fullName>
    </submittedName>
</protein>
<dbReference type="Proteomes" id="UP001139384">
    <property type="component" value="Unassembled WGS sequence"/>
</dbReference>
<dbReference type="EMBL" id="JAKEIP010000075">
    <property type="protein sequence ID" value="MCF1595769.1"/>
    <property type="molecule type" value="Genomic_DNA"/>
</dbReference>
<dbReference type="AlphaFoldDB" id="A0A9X1Q0R3"/>
<comment type="caution">
    <text evidence="1">The sequence shown here is derived from an EMBL/GenBank/DDBJ whole genome shotgun (WGS) entry which is preliminary data.</text>
</comment>
<organism evidence="1 2">
    <name type="scientific">Streptomyces muensis</name>
    <dbReference type="NCBI Taxonomy" id="1077944"/>
    <lineage>
        <taxon>Bacteria</taxon>
        <taxon>Bacillati</taxon>
        <taxon>Actinomycetota</taxon>
        <taxon>Actinomycetes</taxon>
        <taxon>Kitasatosporales</taxon>
        <taxon>Streptomycetaceae</taxon>
        <taxon>Streptomyces</taxon>
    </lineage>
</organism>
<name>A0A9X1Q0R3_STRM4</name>
<sequence>MTADEATLDDKATQFADKLTALTRGVLGEDSPQFSAQNVGNRIRVAPLASDRRIVRIPVRINEERCLNLFVQHLCCWDGAAKYLAVDRTEVKVFYEGSSDPLLRYEYERYWDDPPGAHLHVHAHRDEMAYLLRLADKKGRPRNGMRARKLPRLAEMHFSVGGHRMRPALEDVLLLLEREFAIDVVKGWREVLDVHLREWRILQLKAAVRDAHEAAAETLREIGYVVTSTDQVESQRENSRLYRP</sequence>
<reference evidence="1" key="1">
    <citation type="submission" date="2022-01" db="EMBL/GenBank/DDBJ databases">
        <title>Draft Genome Sequences of Seven Type Strains of the Genus Streptomyces.</title>
        <authorList>
            <person name="Aziz S."/>
            <person name="Coretto E."/>
            <person name="Chronakova A."/>
            <person name="Sproer C."/>
            <person name="Huber K."/>
            <person name="Nouioui I."/>
            <person name="Gross H."/>
        </authorList>
    </citation>
    <scope>NUCLEOTIDE SEQUENCE</scope>
    <source>
        <strain evidence="1">DSM 103493</strain>
    </source>
</reference>
<evidence type="ECO:0000313" key="1">
    <source>
        <dbReference type="EMBL" id="MCF1595769.1"/>
    </source>
</evidence>
<dbReference type="RefSeq" id="WP_234764095.1">
    <property type="nucleotide sequence ID" value="NZ_JAKEIP010000075.1"/>
</dbReference>
<accession>A0A9X1Q0R3</accession>
<gene>
    <name evidence="1" type="ORF">L0P92_19615</name>
</gene>
<evidence type="ECO:0000313" key="2">
    <source>
        <dbReference type="Proteomes" id="UP001139384"/>
    </source>
</evidence>